<evidence type="ECO:0000259" key="1">
    <source>
        <dbReference type="PROSITE" id="PS50011"/>
    </source>
</evidence>
<name>A0AAV9ARG4_ACOGR</name>
<dbReference type="EMBL" id="JAUJYN010000007">
    <property type="protein sequence ID" value="KAK1266687.1"/>
    <property type="molecule type" value="Genomic_DNA"/>
</dbReference>
<dbReference type="PROSITE" id="PS50011">
    <property type="entry name" value="PROTEIN_KINASE_DOM"/>
    <property type="match status" value="1"/>
</dbReference>
<evidence type="ECO:0000313" key="2">
    <source>
        <dbReference type="EMBL" id="KAK1266687.1"/>
    </source>
</evidence>
<keyword evidence="3" id="KW-1185">Reference proteome</keyword>
<dbReference type="AlphaFoldDB" id="A0AAV9ARG4"/>
<gene>
    <name evidence="2" type="ORF">QJS04_geneDACA015253</name>
</gene>
<organism evidence="2 3">
    <name type="scientific">Acorus gramineus</name>
    <name type="common">Dwarf sweet flag</name>
    <dbReference type="NCBI Taxonomy" id="55184"/>
    <lineage>
        <taxon>Eukaryota</taxon>
        <taxon>Viridiplantae</taxon>
        <taxon>Streptophyta</taxon>
        <taxon>Embryophyta</taxon>
        <taxon>Tracheophyta</taxon>
        <taxon>Spermatophyta</taxon>
        <taxon>Magnoliopsida</taxon>
        <taxon>Liliopsida</taxon>
        <taxon>Acoraceae</taxon>
        <taxon>Acorus</taxon>
    </lineage>
</organism>
<dbReference type="InterPro" id="IPR046959">
    <property type="entry name" value="PRK1-6/SRF4-like"/>
</dbReference>
<comment type="caution">
    <text evidence="2">The sequence shown here is derived from an EMBL/GenBank/DDBJ whole genome shotgun (WGS) entry which is preliminary data.</text>
</comment>
<dbReference type="SUPFAM" id="SSF56112">
    <property type="entry name" value="Protein kinase-like (PK-like)"/>
    <property type="match status" value="1"/>
</dbReference>
<dbReference type="PANTHER" id="PTHR48007:SF53">
    <property type="entry name" value="OS01G0711200 PROTEIN"/>
    <property type="match status" value="1"/>
</dbReference>
<dbReference type="GO" id="GO:0004672">
    <property type="term" value="F:protein kinase activity"/>
    <property type="evidence" value="ECO:0007669"/>
    <property type="project" value="InterPro"/>
</dbReference>
<protein>
    <submittedName>
        <fullName evidence="2">Leucine-rich repeat receptor-like protein kinase</fullName>
    </submittedName>
</protein>
<proteinExistence type="predicted"/>
<dbReference type="InterPro" id="IPR000719">
    <property type="entry name" value="Prot_kinase_dom"/>
</dbReference>
<sequence>MRDEEMETNKINGRVMKEGLVFYEGCDGFTVEELMRASAEMVGRGPLGTTYKVEMGGGGGQRALAVKRVRVGRGRSLAEEAKMQEGLKEIGKLRHPNVAGLRAHCSSHKEVLLIYDYFNNGSLHSLLHGDRWPGRIPLDWTTRLKLASGAAKGLSFLHASNKSKLIPSHQHWVRKIVREEEYWTSKVLDLEILRYKEMESEMIALLQVALLCLATTPQDRPKMSIVYKMIEDIRERGSRGRVSASPSVISVISEDTPNFTSS</sequence>
<dbReference type="InterPro" id="IPR001245">
    <property type="entry name" value="Ser-Thr/Tyr_kinase_cat_dom"/>
</dbReference>
<evidence type="ECO:0000313" key="3">
    <source>
        <dbReference type="Proteomes" id="UP001179952"/>
    </source>
</evidence>
<reference evidence="2" key="1">
    <citation type="journal article" date="2023" name="Nat. Commun.">
        <title>Diploid and tetraploid genomes of Acorus and the evolution of monocots.</title>
        <authorList>
            <person name="Ma L."/>
            <person name="Liu K.W."/>
            <person name="Li Z."/>
            <person name="Hsiao Y.Y."/>
            <person name="Qi Y."/>
            <person name="Fu T."/>
            <person name="Tang G.D."/>
            <person name="Zhang D."/>
            <person name="Sun W.H."/>
            <person name="Liu D.K."/>
            <person name="Li Y."/>
            <person name="Chen G.Z."/>
            <person name="Liu X.D."/>
            <person name="Liao X.Y."/>
            <person name="Jiang Y.T."/>
            <person name="Yu X."/>
            <person name="Hao Y."/>
            <person name="Huang J."/>
            <person name="Zhao X.W."/>
            <person name="Ke S."/>
            <person name="Chen Y.Y."/>
            <person name="Wu W.L."/>
            <person name="Hsu J.L."/>
            <person name="Lin Y.F."/>
            <person name="Huang M.D."/>
            <person name="Li C.Y."/>
            <person name="Huang L."/>
            <person name="Wang Z.W."/>
            <person name="Zhao X."/>
            <person name="Zhong W.Y."/>
            <person name="Peng D.H."/>
            <person name="Ahmad S."/>
            <person name="Lan S."/>
            <person name="Zhang J.S."/>
            <person name="Tsai W.C."/>
            <person name="Van de Peer Y."/>
            <person name="Liu Z.J."/>
        </authorList>
    </citation>
    <scope>NUCLEOTIDE SEQUENCE</scope>
    <source>
        <strain evidence="2">SCP</strain>
    </source>
</reference>
<dbReference type="PANTHER" id="PTHR48007">
    <property type="entry name" value="LEUCINE-RICH REPEAT RECEPTOR-LIKE PROTEIN KINASE PXC1"/>
    <property type="match status" value="1"/>
</dbReference>
<keyword evidence="2" id="KW-0808">Transferase</keyword>
<feature type="domain" description="Protein kinase" evidence="1">
    <location>
        <begin position="36"/>
        <end position="262"/>
    </location>
</feature>
<dbReference type="Proteomes" id="UP001179952">
    <property type="component" value="Unassembled WGS sequence"/>
</dbReference>
<dbReference type="Gene3D" id="1.10.510.10">
    <property type="entry name" value="Transferase(Phosphotransferase) domain 1"/>
    <property type="match status" value="2"/>
</dbReference>
<dbReference type="GO" id="GO:0005524">
    <property type="term" value="F:ATP binding"/>
    <property type="evidence" value="ECO:0007669"/>
    <property type="project" value="InterPro"/>
</dbReference>
<dbReference type="Pfam" id="PF07714">
    <property type="entry name" value="PK_Tyr_Ser-Thr"/>
    <property type="match status" value="1"/>
</dbReference>
<accession>A0AAV9ARG4</accession>
<keyword evidence="2" id="KW-0675">Receptor</keyword>
<keyword evidence="2" id="KW-0418">Kinase</keyword>
<dbReference type="InterPro" id="IPR011009">
    <property type="entry name" value="Kinase-like_dom_sf"/>
</dbReference>
<reference evidence="2" key="2">
    <citation type="submission" date="2023-06" db="EMBL/GenBank/DDBJ databases">
        <authorList>
            <person name="Ma L."/>
            <person name="Liu K.-W."/>
            <person name="Li Z."/>
            <person name="Hsiao Y.-Y."/>
            <person name="Qi Y."/>
            <person name="Fu T."/>
            <person name="Tang G."/>
            <person name="Zhang D."/>
            <person name="Sun W.-H."/>
            <person name="Liu D.-K."/>
            <person name="Li Y."/>
            <person name="Chen G.-Z."/>
            <person name="Liu X.-D."/>
            <person name="Liao X.-Y."/>
            <person name="Jiang Y.-T."/>
            <person name="Yu X."/>
            <person name="Hao Y."/>
            <person name="Huang J."/>
            <person name="Zhao X.-W."/>
            <person name="Ke S."/>
            <person name="Chen Y.-Y."/>
            <person name="Wu W.-L."/>
            <person name="Hsu J.-L."/>
            <person name="Lin Y.-F."/>
            <person name="Huang M.-D."/>
            <person name="Li C.-Y."/>
            <person name="Huang L."/>
            <person name="Wang Z.-W."/>
            <person name="Zhao X."/>
            <person name="Zhong W.-Y."/>
            <person name="Peng D.-H."/>
            <person name="Ahmad S."/>
            <person name="Lan S."/>
            <person name="Zhang J.-S."/>
            <person name="Tsai W.-C."/>
            <person name="Van De Peer Y."/>
            <person name="Liu Z.-J."/>
        </authorList>
    </citation>
    <scope>NUCLEOTIDE SEQUENCE</scope>
    <source>
        <strain evidence="2">SCP</strain>
        <tissue evidence="2">Leaves</tissue>
    </source>
</reference>